<sequence length="143" mass="16135">MGVNKDEISKTIIELEKSFNERFSVGDSRGYLDNYAEELSYFDPVLEDLLAGRDAVVAHIDAIYSNPHIVRSEYLNPVVHVSDSGDFALLAYNLNTYVLDDNGDEQQLRAWNATEAYRLIDSEWRIVHSNWAFAQTATGTIAS</sequence>
<evidence type="ECO:0000259" key="1">
    <source>
        <dbReference type="Pfam" id="PF08332"/>
    </source>
</evidence>
<protein>
    <submittedName>
        <fullName evidence="2">Nuclear transport factor 2 family protein</fullName>
    </submittedName>
</protein>
<organism evidence="2 3">
    <name type="scientific">Saccharopolyspora mangrovi</name>
    <dbReference type="NCBI Taxonomy" id="3082379"/>
    <lineage>
        <taxon>Bacteria</taxon>
        <taxon>Bacillati</taxon>
        <taxon>Actinomycetota</taxon>
        <taxon>Actinomycetes</taxon>
        <taxon>Pseudonocardiales</taxon>
        <taxon>Pseudonocardiaceae</taxon>
        <taxon>Saccharopolyspora</taxon>
    </lineage>
</organism>
<gene>
    <name evidence="2" type="ORF">R4I43_24235</name>
</gene>
<dbReference type="Pfam" id="PF08332">
    <property type="entry name" value="CaMKII_AD"/>
    <property type="match status" value="1"/>
</dbReference>
<accession>A0ABU6AGB8</accession>
<dbReference type="Proteomes" id="UP001327093">
    <property type="component" value="Unassembled WGS sequence"/>
</dbReference>
<dbReference type="InterPro" id="IPR013543">
    <property type="entry name" value="Ca/CaM-dep_prot_kinase-assoc"/>
</dbReference>
<comment type="caution">
    <text evidence="2">The sequence shown here is derived from an EMBL/GenBank/DDBJ whole genome shotgun (WGS) entry which is preliminary data.</text>
</comment>
<reference evidence="2 3" key="1">
    <citation type="submission" date="2023-10" db="EMBL/GenBank/DDBJ databases">
        <title>Saccharopolyspora sp. nov., isolated from mangrove soil.</title>
        <authorList>
            <person name="Lu Y."/>
            <person name="Liu W."/>
        </authorList>
    </citation>
    <scope>NUCLEOTIDE SEQUENCE [LARGE SCALE GENOMIC DNA]</scope>
    <source>
        <strain evidence="2 3">S2-29</strain>
    </source>
</reference>
<dbReference type="EMBL" id="JAWLNX010000019">
    <property type="protein sequence ID" value="MEB3370518.1"/>
    <property type="molecule type" value="Genomic_DNA"/>
</dbReference>
<dbReference type="RefSeq" id="WP_324267994.1">
    <property type="nucleotide sequence ID" value="NZ_JAWLNX010000019.1"/>
</dbReference>
<dbReference type="Gene3D" id="3.10.450.50">
    <property type="match status" value="1"/>
</dbReference>
<keyword evidence="3" id="KW-1185">Reference proteome</keyword>
<feature type="domain" description="Calcium/calmodulin-dependent protein kinase II association-domain" evidence="1">
    <location>
        <begin position="11"/>
        <end position="129"/>
    </location>
</feature>
<proteinExistence type="predicted"/>
<evidence type="ECO:0000313" key="3">
    <source>
        <dbReference type="Proteomes" id="UP001327093"/>
    </source>
</evidence>
<name>A0ABU6AGB8_9PSEU</name>
<dbReference type="SUPFAM" id="SSF54427">
    <property type="entry name" value="NTF2-like"/>
    <property type="match status" value="1"/>
</dbReference>
<evidence type="ECO:0000313" key="2">
    <source>
        <dbReference type="EMBL" id="MEB3370518.1"/>
    </source>
</evidence>
<dbReference type="InterPro" id="IPR032710">
    <property type="entry name" value="NTF2-like_dom_sf"/>
</dbReference>